<feature type="transmembrane region" description="Helical" evidence="1">
    <location>
        <begin position="362"/>
        <end position="381"/>
    </location>
</feature>
<gene>
    <name evidence="2" type="ORF">ACFPIJ_13580</name>
</gene>
<evidence type="ECO:0008006" key="4">
    <source>
        <dbReference type="Google" id="ProtNLM"/>
    </source>
</evidence>
<sequence length="669" mass="71732">MTAVTSGGNTVTAGPGTPVRRSRAPLGWSAAFALAWLLPLATHLLHADALLLVVVVAGLAGLQRGTAGWFDRVVVSLAQLFPALCVAGLLFSVWPWHLHPVAVGGFALSVLVLLSLLTGRRPARPGRWRARDWVLAVGFGGVTALALEPFVLRDLGGRLGLLIPGEDMSRHFLLFDMIGQVGGYAFLNPEESLRYAPADLAEGIRNYPQGTHFSFAVLDHFIRSSPTAAADGTVSMNVMVWLCVAAFVFLILAVLWSARRVAGAGASPVRLLATIGLIAAWLFFGDPVSVLISGYPNELVGLALAALLTGLVARPLASYGEQLATVALLLVGVSFSYHLFLPYSMVMAGIWAWRERLWRRPVAWLVVVLIAAPVLLTPLLNAKAASGYQLTLPGTARTTDRAATLVLIALVLFCLTRRGGLRAPGNRNAVLGVAAAGAMAAAVATYQLITIGRTIYYFEKTLHLVIIVALVGLGGLARVLPRRAVPAFAVVLPLVVAMVVAGGRWHNQRPSVGLRVAAALERGSPDGARDAILMTRMFPDGGGMMNVDLMSSPYRNWYASTYASVMQRNYRYAQVWYLWQDPLSRPKTLETLETLVLDSPVPVRFFVFDPQASFLVLDPDHPSRASAKPGVSRSAYGDPAAKSNIAAAEYLAAKYPAKVQIVHAVPPNR</sequence>
<feature type="transmembrane region" description="Helical" evidence="1">
    <location>
        <begin position="323"/>
        <end position="341"/>
    </location>
</feature>
<keyword evidence="1" id="KW-1133">Transmembrane helix</keyword>
<protein>
    <recommendedName>
        <fullName evidence="4">Glycosyltransferase</fullName>
    </recommendedName>
</protein>
<evidence type="ECO:0000313" key="2">
    <source>
        <dbReference type="EMBL" id="MFC4998863.1"/>
    </source>
</evidence>
<dbReference type="Proteomes" id="UP001595912">
    <property type="component" value="Unassembled WGS sequence"/>
</dbReference>
<evidence type="ECO:0000313" key="3">
    <source>
        <dbReference type="Proteomes" id="UP001595912"/>
    </source>
</evidence>
<comment type="caution">
    <text evidence="2">The sequence shown here is derived from an EMBL/GenBank/DDBJ whole genome shotgun (WGS) entry which is preliminary data.</text>
</comment>
<feature type="transmembrane region" description="Helical" evidence="1">
    <location>
        <begin position="487"/>
        <end position="505"/>
    </location>
</feature>
<reference evidence="3" key="1">
    <citation type="journal article" date="2019" name="Int. J. Syst. Evol. Microbiol.">
        <title>The Global Catalogue of Microorganisms (GCM) 10K type strain sequencing project: providing services to taxonomists for standard genome sequencing and annotation.</title>
        <authorList>
            <consortium name="The Broad Institute Genomics Platform"/>
            <consortium name="The Broad Institute Genome Sequencing Center for Infectious Disease"/>
            <person name="Wu L."/>
            <person name="Ma J."/>
        </authorList>
    </citation>
    <scope>NUCLEOTIDE SEQUENCE [LARGE SCALE GENOMIC DNA]</scope>
    <source>
        <strain evidence="3">CGMCC 4.7152</strain>
    </source>
</reference>
<feature type="transmembrane region" description="Helical" evidence="1">
    <location>
        <begin position="238"/>
        <end position="258"/>
    </location>
</feature>
<feature type="transmembrane region" description="Helical" evidence="1">
    <location>
        <begin position="429"/>
        <end position="449"/>
    </location>
</feature>
<keyword evidence="1" id="KW-0472">Membrane</keyword>
<feature type="transmembrane region" description="Helical" evidence="1">
    <location>
        <begin position="100"/>
        <end position="118"/>
    </location>
</feature>
<keyword evidence="3" id="KW-1185">Reference proteome</keyword>
<dbReference type="RefSeq" id="WP_380115115.1">
    <property type="nucleotide sequence ID" value="NZ_JBHSIU010000013.1"/>
</dbReference>
<keyword evidence="1" id="KW-0812">Transmembrane</keyword>
<proteinExistence type="predicted"/>
<accession>A0ABV9VUA1</accession>
<feature type="transmembrane region" description="Helical" evidence="1">
    <location>
        <begin position="401"/>
        <end position="417"/>
    </location>
</feature>
<organism evidence="2 3">
    <name type="scientific">Dactylosporangium cerinum</name>
    <dbReference type="NCBI Taxonomy" id="1434730"/>
    <lineage>
        <taxon>Bacteria</taxon>
        <taxon>Bacillati</taxon>
        <taxon>Actinomycetota</taxon>
        <taxon>Actinomycetes</taxon>
        <taxon>Micromonosporales</taxon>
        <taxon>Micromonosporaceae</taxon>
        <taxon>Dactylosporangium</taxon>
    </lineage>
</organism>
<feature type="transmembrane region" description="Helical" evidence="1">
    <location>
        <begin position="130"/>
        <end position="151"/>
    </location>
</feature>
<feature type="transmembrane region" description="Helical" evidence="1">
    <location>
        <begin position="73"/>
        <end position="94"/>
    </location>
</feature>
<name>A0ABV9VUA1_9ACTN</name>
<feature type="transmembrane region" description="Helical" evidence="1">
    <location>
        <begin position="270"/>
        <end position="292"/>
    </location>
</feature>
<feature type="transmembrane region" description="Helical" evidence="1">
    <location>
        <begin position="28"/>
        <end position="61"/>
    </location>
</feature>
<feature type="transmembrane region" description="Helical" evidence="1">
    <location>
        <begin position="461"/>
        <end position="480"/>
    </location>
</feature>
<dbReference type="EMBL" id="JBHSIU010000013">
    <property type="protein sequence ID" value="MFC4998863.1"/>
    <property type="molecule type" value="Genomic_DNA"/>
</dbReference>
<evidence type="ECO:0000256" key="1">
    <source>
        <dbReference type="SAM" id="Phobius"/>
    </source>
</evidence>